<name>A0A4Y7IS10_PAPSO</name>
<proteinExistence type="predicted"/>
<evidence type="ECO:0000256" key="3">
    <source>
        <dbReference type="SAM" id="MobiDB-lite"/>
    </source>
</evidence>
<dbReference type="OMA" id="YTERNLQ"/>
<dbReference type="PANTHER" id="PTHR22975">
    <property type="entry name" value="UBIQUITIN SPECIFIC PROTEINASE"/>
    <property type="match status" value="1"/>
</dbReference>
<keyword evidence="2" id="KW-0378">Hydrolase</keyword>
<dbReference type="AlphaFoldDB" id="A0A4Y7IS10"/>
<evidence type="ECO:0000259" key="4">
    <source>
        <dbReference type="PROSITE" id="PS00028"/>
    </source>
</evidence>
<dbReference type="EMBL" id="CM010716">
    <property type="protein sequence ID" value="RZC50492.1"/>
    <property type="molecule type" value="Genomic_DNA"/>
</dbReference>
<feature type="compositionally biased region" description="Basic and acidic residues" evidence="3">
    <location>
        <begin position="603"/>
        <end position="622"/>
    </location>
</feature>
<feature type="region of interest" description="Disordered" evidence="3">
    <location>
        <begin position="597"/>
        <end position="634"/>
    </location>
</feature>
<evidence type="ECO:0000256" key="2">
    <source>
        <dbReference type="ARBA" id="ARBA00022801"/>
    </source>
</evidence>
<dbReference type="Proteomes" id="UP000316621">
    <property type="component" value="Chromosome 2"/>
</dbReference>
<dbReference type="PROSITE" id="PS00028">
    <property type="entry name" value="ZINC_FINGER_C2H2_1"/>
    <property type="match status" value="1"/>
</dbReference>
<evidence type="ECO:0000313" key="5">
    <source>
        <dbReference type="EMBL" id="RZC50492.1"/>
    </source>
</evidence>
<evidence type="ECO:0000256" key="1">
    <source>
        <dbReference type="ARBA" id="ARBA00022786"/>
    </source>
</evidence>
<protein>
    <recommendedName>
        <fullName evidence="4">C2H2-type domain-containing protein</fullName>
    </recommendedName>
</protein>
<feature type="domain" description="C2H2-type" evidence="4">
    <location>
        <begin position="51"/>
        <end position="72"/>
    </location>
</feature>
<dbReference type="GO" id="GO:0016787">
    <property type="term" value="F:hydrolase activity"/>
    <property type="evidence" value="ECO:0007669"/>
    <property type="project" value="UniProtKB-KW"/>
</dbReference>
<sequence length="634" mass="72317">MALEKKQSLLPVNIEDLKSHFSSSKDSLMLQTLLEALLFAQDKKTWKFWVCCCCSEKFTDGDSHLQHVVREHMGSLSPNLQSVLPQEVDADWTRMLQYGSWKPVDSSVAFKMAEDRSNFGSSKLLSGYSRNDDDDDRRNASATDNWYSRDTWDSNEEKELTMDGDQTAICCNGSLVESGRHDNVSILESMEYDNTRWLKSFPVTQSCPTCEDTERAKLLEDIHVIFQSLIRHKCLAVSHLNKVIQYTMDELQRLVLDSQLSNLGLDQTPRCICFLGASQLSKGLKFLQELFHSCGLKPEIKELVVLSRDSSFLFLGERLFRGEITSSGYEKGCSESYGDTAATPFPFSDNDNFLPLDSSALLSWIFSGPSSEEMLTSWIRLKKENSHRGLEFLQMLEKEHYLLQGLCERKCEHLSCDEALQAVESLIFEELKKREHVTGFASRSLEAVVRKRQEELTERESDVMSISSRFELEALSSVLKEGYEESLSGVTTHLCDTDYGEDDDGRMYDVLHQADNCIQVALRRRKEQLSVELSKIDARIMRNVTGMQQLGLKLGPLSSYNFRTIILPLVKSFMRAHLEELVDKDATERSEVAREAFLAEPALDSKKGNHKGGDSKHNQEQMKHKKKNKDHIRR</sequence>
<feature type="compositionally biased region" description="Basic residues" evidence="3">
    <location>
        <begin position="623"/>
        <end position="634"/>
    </location>
</feature>
<evidence type="ECO:0000313" key="6">
    <source>
        <dbReference type="Proteomes" id="UP000316621"/>
    </source>
</evidence>
<keyword evidence="1" id="KW-0833">Ubl conjugation pathway</keyword>
<keyword evidence="6" id="KW-1185">Reference proteome</keyword>
<accession>A0A4Y7IS10</accession>
<dbReference type="PANTHER" id="PTHR22975:SF9">
    <property type="entry name" value="ECHINUS SPLICE FORM 3"/>
    <property type="match status" value="1"/>
</dbReference>
<organism evidence="5 6">
    <name type="scientific">Papaver somniferum</name>
    <name type="common">Opium poppy</name>
    <dbReference type="NCBI Taxonomy" id="3469"/>
    <lineage>
        <taxon>Eukaryota</taxon>
        <taxon>Viridiplantae</taxon>
        <taxon>Streptophyta</taxon>
        <taxon>Embryophyta</taxon>
        <taxon>Tracheophyta</taxon>
        <taxon>Spermatophyta</taxon>
        <taxon>Magnoliopsida</taxon>
        <taxon>Ranunculales</taxon>
        <taxon>Papaveraceae</taxon>
        <taxon>Papaveroideae</taxon>
        <taxon>Papaver</taxon>
    </lineage>
</organism>
<dbReference type="InterPro" id="IPR006865">
    <property type="entry name" value="DUF629"/>
</dbReference>
<dbReference type="Gramene" id="RZC50492">
    <property type="protein sequence ID" value="RZC50492"/>
    <property type="gene ID" value="C5167_018917"/>
</dbReference>
<gene>
    <name evidence="5" type="ORF">C5167_018917</name>
</gene>
<dbReference type="InterPro" id="IPR013087">
    <property type="entry name" value="Znf_C2H2_type"/>
</dbReference>
<dbReference type="InterPro" id="IPR052398">
    <property type="entry name" value="Ubiquitin_hydrolase_53/54"/>
</dbReference>
<reference evidence="5 6" key="1">
    <citation type="journal article" date="2018" name="Science">
        <title>The opium poppy genome and morphinan production.</title>
        <authorList>
            <person name="Guo L."/>
            <person name="Winzer T."/>
            <person name="Yang X."/>
            <person name="Li Y."/>
            <person name="Ning Z."/>
            <person name="He Z."/>
            <person name="Teodor R."/>
            <person name="Lu Y."/>
            <person name="Bowser T.A."/>
            <person name="Graham I.A."/>
            <person name="Ye K."/>
        </authorList>
    </citation>
    <scope>NUCLEOTIDE SEQUENCE [LARGE SCALE GENOMIC DNA]</scope>
    <source>
        <strain evidence="6">cv. HN1</strain>
        <tissue evidence="5">Leaves</tissue>
    </source>
</reference>
<dbReference type="Pfam" id="PF04780">
    <property type="entry name" value="DUF629"/>
    <property type="match status" value="1"/>
</dbReference>